<dbReference type="Pfam" id="PF00215">
    <property type="entry name" value="OMPdecase"/>
    <property type="match status" value="1"/>
</dbReference>
<proteinExistence type="predicted"/>
<feature type="non-terminal residue" evidence="2">
    <location>
        <position position="1"/>
    </location>
</feature>
<dbReference type="InterPro" id="IPR036206">
    <property type="entry name" value="ThiamineP_synth_sf"/>
</dbReference>
<protein>
    <recommendedName>
        <fullName evidence="1">Orotidine 5'-phosphate decarboxylase domain-containing protein</fullName>
    </recommendedName>
</protein>
<dbReference type="GO" id="GO:0006207">
    <property type="term" value="P:'de novo' pyrimidine nucleobase biosynthetic process"/>
    <property type="evidence" value="ECO:0007669"/>
    <property type="project" value="InterPro"/>
</dbReference>
<evidence type="ECO:0000259" key="1">
    <source>
        <dbReference type="Pfam" id="PF00215"/>
    </source>
</evidence>
<dbReference type="Gene3D" id="3.50.30.40">
    <property type="entry name" value="Ribonuclease E inhibitor RraA/RraA-like"/>
    <property type="match status" value="1"/>
</dbReference>
<dbReference type="SUPFAM" id="SSF89562">
    <property type="entry name" value="RraA-like"/>
    <property type="match status" value="1"/>
</dbReference>
<feature type="non-terminal residue" evidence="2">
    <location>
        <position position="286"/>
    </location>
</feature>
<dbReference type="AlphaFoldDB" id="X0TI27"/>
<dbReference type="InterPro" id="IPR005493">
    <property type="entry name" value="RraA/RraA-like"/>
</dbReference>
<dbReference type="SUPFAM" id="SSF51391">
    <property type="entry name" value="Thiamin phosphate synthase"/>
    <property type="match status" value="1"/>
</dbReference>
<feature type="domain" description="Orotidine 5'-phosphate decarboxylase" evidence="1">
    <location>
        <begin position="2"/>
        <end position="111"/>
    </location>
</feature>
<dbReference type="InterPro" id="IPR036704">
    <property type="entry name" value="RraA/RraA-like_sf"/>
</dbReference>
<accession>X0TI27</accession>
<dbReference type="CDD" id="cd16841">
    <property type="entry name" value="RraA_family"/>
    <property type="match status" value="1"/>
</dbReference>
<dbReference type="PANTHER" id="PTHR33254:SF4">
    <property type="entry name" value="4-HYDROXY-4-METHYL-2-OXOGLUTARATE ALDOLASE 3-RELATED"/>
    <property type="match status" value="1"/>
</dbReference>
<sequence>ECIEAARRYDAKIAVDLLGLESREKMVQRAKQVELMGASSVCVHTPIDMQMRAELPFDDLKAVASAVSIPVAVAGGINSETAADAIKAGATIIIVGGAITKSPDAKAATETIKKVIATGIPAKTTFFKRADEKGIAEVLAKTSAADVTEALHNTGELVGINPIVQGVKMVGRALTVWTYPGDWSKPVEAIDIAEEGQVIVIDAGGMPPAVWGEKATKSCLQRKVAGVVINGAIRDVANIRQMKFPAFARLITAAAGEPKGQGMIAVPLKIGGQCIRTGDWIVGDDD</sequence>
<dbReference type="PANTHER" id="PTHR33254">
    <property type="entry name" value="4-HYDROXY-4-METHYL-2-OXOGLUTARATE ALDOLASE 3-RELATED"/>
    <property type="match status" value="1"/>
</dbReference>
<dbReference type="EMBL" id="BARS01015183">
    <property type="protein sequence ID" value="GAF87792.1"/>
    <property type="molecule type" value="Genomic_DNA"/>
</dbReference>
<reference evidence="2" key="1">
    <citation type="journal article" date="2014" name="Front. Microbiol.">
        <title>High frequency of phylogenetically diverse reductive dehalogenase-homologous genes in deep subseafloor sedimentary metagenomes.</title>
        <authorList>
            <person name="Kawai M."/>
            <person name="Futagami T."/>
            <person name="Toyoda A."/>
            <person name="Takaki Y."/>
            <person name="Nishi S."/>
            <person name="Hori S."/>
            <person name="Arai W."/>
            <person name="Tsubouchi T."/>
            <person name="Morono Y."/>
            <person name="Uchiyama I."/>
            <person name="Ito T."/>
            <person name="Fujiyama A."/>
            <person name="Inagaki F."/>
            <person name="Takami H."/>
        </authorList>
    </citation>
    <scope>NUCLEOTIDE SEQUENCE</scope>
    <source>
        <strain evidence="2">Expedition CK06-06</strain>
    </source>
</reference>
<evidence type="ECO:0000313" key="2">
    <source>
        <dbReference type="EMBL" id="GAF87792.1"/>
    </source>
</evidence>
<dbReference type="Gene3D" id="3.20.20.70">
    <property type="entry name" value="Aldolase class I"/>
    <property type="match status" value="1"/>
</dbReference>
<dbReference type="InterPro" id="IPR001754">
    <property type="entry name" value="OMPdeCOase_dom"/>
</dbReference>
<organism evidence="2">
    <name type="scientific">marine sediment metagenome</name>
    <dbReference type="NCBI Taxonomy" id="412755"/>
    <lineage>
        <taxon>unclassified sequences</taxon>
        <taxon>metagenomes</taxon>
        <taxon>ecological metagenomes</taxon>
    </lineage>
</organism>
<name>X0TI27_9ZZZZ</name>
<comment type="caution">
    <text evidence="2">The sequence shown here is derived from an EMBL/GenBank/DDBJ whole genome shotgun (WGS) entry which is preliminary data.</text>
</comment>
<dbReference type="GO" id="GO:0004590">
    <property type="term" value="F:orotidine-5'-phosphate decarboxylase activity"/>
    <property type="evidence" value="ECO:0007669"/>
    <property type="project" value="InterPro"/>
</dbReference>
<gene>
    <name evidence="2" type="ORF">S01H1_25184</name>
</gene>
<dbReference type="InterPro" id="IPR013785">
    <property type="entry name" value="Aldolase_TIM"/>
</dbReference>
<dbReference type="Pfam" id="PF03737">
    <property type="entry name" value="RraA-like"/>
    <property type="match status" value="1"/>
</dbReference>